<evidence type="ECO:0000313" key="2">
    <source>
        <dbReference type="Proteomes" id="UP000037696"/>
    </source>
</evidence>
<comment type="caution">
    <text evidence="1">The sequence shown here is derived from an EMBL/GenBank/DDBJ whole genome shotgun (WGS) entry which is preliminary data.</text>
</comment>
<reference evidence="1 2" key="1">
    <citation type="submission" date="2015-08" db="EMBL/GenBank/DDBJ databases">
        <title>Genome sequencing of Penicillium nordicum.</title>
        <authorList>
            <person name="Nguyen H.D."/>
            <person name="Seifert K.A."/>
        </authorList>
    </citation>
    <scope>NUCLEOTIDE SEQUENCE [LARGE SCALE GENOMIC DNA]</scope>
    <source>
        <strain evidence="1 2">DAOMC 185683</strain>
    </source>
</reference>
<organism evidence="1 2">
    <name type="scientific">Penicillium nordicum</name>
    <dbReference type="NCBI Taxonomy" id="229535"/>
    <lineage>
        <taxon>Eukaryota</taxon>
        <taxon>Fungi</taxon>
        <taxon>Dikarya</taxon>
        <taxon>Ascomycota</taxon>
        <taxon>Pezizomycotina</taxon>
        <taxon>Eurotiomycetes</taxon>
        <taxon>Eurotiomycetidae</taxon>
        <taxon>Eurotiales</taxon>
        <taxon>Aspergillaceae</taxon>
        <taxon>Penicillium</taxon>
    </lineage>
</organism>
<proteinExistence type="predicted"/>
<evidence type="ECO:0000313" key="1">
    <source>
        <dbReference type="EMBL" id="KOS40144.1"/>
    </source>
</evidence>
<sequence length="86" mass="10070">MVAEPQTGNISFILLRTYRRGFGWSFQSFQLLLPHHPRGFCSQLSTFHRDMGVYNHSKPCDWLENQRLSELEHICARCKLDLTSDT</sequence>
<gene>
    <name evidence="1" type="ORF">ACN38_g8998</name>
</gene>
<dbReference type="AlphaFoldDB" id="A0A0M8P2T0"/>
<keyword evidence="2" id="KW-1185">Reference proteome</keyword>
<name>A0A0M8P2T0_9EURO</name>
<accession>A0A0M8P2T0</accession>
<dbReference type="Proteomes" id="UP000037696">
    <property type="component" value="Unassembled WGS sequence"/>
</dbReference>
<dbReference type="EMBL" id="LHQQ01000175">
    <property type="protein sequence ID" value="KOS40144.1"/>
    <property type="molecule type" value="Genomic_DNA"/>
</dbReference>
<protein>
    <submittedName>
        <fullName evidence="1">Uncharacterized protein</fullName>
    </submittedName>
</protein>